<evidence type="ECO:0000259" key="1">
    <source>
        <dbReference type="Pfam" id="PF01408"/>
    </source>
</evidence>
<name>A0A4R4WZY1_9ACTN</name>
<gene>
    <name evidence="3" type="ORF">E1218_17780</name>
</gene>
<dbReference type="Pfam" id="PF01408">
    <property type="entry name" value="GFO_IDH_MocA"/>
    <property type="match status" value="1"/>
</dbReference>
<evidence type="ECO:0000313" key="4">
    <source>
        <dbReference type="Proteomes" id="UP000295172"/>
    </source>
</evidence>
<dbReference type="Proteomes" id="UP000295172">
    <property type="component" value="Unassembled WGS sequence"/>
</dbReference>
<dbReference type="EMBL" id="SMKR01000072">
    <property type="protein sequence ID" value="TDD23483.1"/>
    <property type="molecule type" value="Genomic_DNA"/>
</dbReference>
<evidence type="ECO:0000313" key="3">
    <source>
        <dbReference type="EMBL" id="TDD23483.1"/>
    </source>
</evidence>
<dbReference type="Pfam" id="PF22725">
    <property type="entry name" value="GFO_IDH_MocA_C3"/>
    <property type="match status" value="1"/>
</dbReference>
<reference evidence="3 4" key="1">
    <citation type="submission" date="2019-02" db="EMBL/GenBank/DDBJ databases">
        <title>Draft genome sequences of novel Actinobacteria.</title>
        <authorList>
            <person name="Sahin N."/>
            <person name="Ay H."/>
            <person name="Saygin H."/>
        </authorList>
    </citation>
    <scope>NUCLEOTIDE SEQUENCE [LARGE SCALE GENOMIC DNA]</scope>
    <source>
        <strain evidence="3 4">16K104</strain>
    </source>
</reference>
<dbReference type="SUPFAM" id="SSF55347">
    <property type="entry name" value="Glyceraldehyde-3-phosphate dehydrogenase-like, C-terminal domain"/>
    <property type="match status" value="1"/>
</dbReference>
<feature type="domain" description="GFO/IDH/MocA-like oxidoreductase" evidence="2">
    <location>
        <begin position="140"/>
        <end position="268"/>
    </location>
</feature>
<dbReference type="Gene3D" id="3.40.50.720">
    <property type="entry name" value="NAD(P)-binding Rossmann-like Domain"/>
    <property type="match status" value="1"/>
</dbReference>
<dbReference type="InterPro" id="IPR036291">
    <property type="entry name" value="NAD(P)-bd_dom_sf"/>
</dbReference>
<dbReference type="OrthoDB" id="9812981at2"/>
<dbReference type="SUPFAM" id="SSF51735">
    <property type="entry name" value="NAD(P)-binding Rossmann-fold domains"/>
    <property type="match status" value="1"/>
</dbReference>
<protein>
    <submittedName>
        <fullName evidence="3">Gfo/Idh/MocA family oxidoreductase</fullName>
    </submittedName>
</protein>
<dbReference type="GO" id="GO:0000166">
    <property type="term" value="F:nucleotide binding"/>
    <property type="evidence" value="ECO:0007669"/>
    <property type="project" value="InterPro"/>
</dbReference>
<dbReference type="RefSeq" id="WP_132321502.1">
    <property type="nucleotide sequence ID" value="NZ_SMKR01000072.1"/>
</dbReference>
<evidence type="ECO:0000259" key="2">
    <source>
        <dbReference type="Pfam" id="PF22725"/>
    </source>
</evidence>
<dbReference type="InterPro" id="IPR052515">
    <property type="entry name" value="Gfo/Idh/MocA_Oxidoreductase"/>
</dbReference>
<keyword evidence="4" id="KW-1185">Reference proteome</keyword>
<organism evidence="3 4">
    <name type="scientific">Kribbella turkmenica</name>
    <dbReference type="NCBI Taxonomy" id="2530375"/>
    <lineage>
        <taxon>Bacteria</taxon>
        <taxon>Bacillati</taxon>
        <taxon>Actinomycetota</taxon>
        <taxon>Actinomycetes</taxon>
        <taxon>Propionibacteriales</taxon>
        <taxon>Kribbellaceae</taxon>
        <taxon>Kribbella</taxon>
    </lineage>
</organism>
<comment type="caution">
    <text evidence="3">The sequence shown here is derived from an EMBL/GenBank/DDBJ whole genome shotgun (WGS) entry which is preliminary data.</text>
</comment>
<accession>A0A4R4WZY1</accession>
<dbReference type="InterPro" id="IPR055170">
    <property type="entry name" value="GFO_IDH_MocA-like_dom"/>
</dbReference>
<proteinExistence type="predicted"/>
<dbReference type="PANTHER" id="PTHR43249">
    <property type="entry name" value="UDP-N-ACETYL-2-AMINO-2-DEOXY-D-GLUCURONATE OXIDASE"/>
    <property type="match status" value="1"/>
</dbReference>
<dbReference type="AlphaFoldDB" id="A0A4R4WZY1"/>
<sequence>MSATNVPAVALVGTAGFGRRHLEQLLAWHGHGLIRLAALVDLTFADEARQLVAASDVEPRWDHSLEAVLETEQVDVAVVATPPISHFALAETVLRSGSALYLEKPPVPLLQQLDALRAIDAGRRAEVGFQHARATIEALEPVLAEGAIGTVDRITAHGCLSRPDSYYTRSAWAGSWFADGRAVLDGVLFNPLAHVVHTALTLARLVDADWAPAYVEAELYAVHDITGDDTAALRVRSPGGPDVIAVGTTAADVVQEPAITVHGSRGQVTVRHRDAAGIVQIDGRRSGLAPRRAPAEPLLAAVKDLDGSPDPLIDLDAVRSFVAVANAAVELVGAPIRIPATHYQVHAGSDVVRRLAGSSGLVRRVIDTGILFAELGAGWARKAGSLDVRGYVGLSHPELADSSAPGRLVRPVDREAT</sequence>
<feature type="domain" description="Gfo/Idh/MocA-like oxidoreductase N-terminal" evidence="1">
    <location>
        <begin position="9"/>
        <end position="118"/>
    </location>
</feature>
<dbReference type="PANTHER" id="PTHR43249:SF1">
    <property type="entry name" value="D-GLUCOSIDE 3-DEHYDROGENASE"/>
    <property type="match status" value="1"/>
</dbReference>
<dbReference type="InterPro" id="IPR000683">
    <property type="entry name" value="Gfo/Idh/MocA-like_OxRdtase_N"/>
</dbReference>
<dbReference type="Gene3D" id="3.30.360.10">
    <property type="entry name" value="Dihydrodipicolinate Reductase, domain 2"/>
    <property type="match status" value="1"/>
</dbReference>